<sequence length="362" mass="40318">MATIVTPFDKMFLTSIWIETLLYGLNCAVFGTAMYVLIRKQSRSSNWFLIPVSIFLFSLSTGYVAVSFRQLLNAFIFAPPGGASAYFKIQTNPLAVTKLILYSTNVTAQNLFLIWRLWGVWNRRWWVVVLPVSDFVFLGIRGALASLRIQNPRYLIFHFSSLKKLAMEIVHTVSEFIAIGEGAVPRPNQRVKGDFILIIRQLSIVNWCMDLAINICVTAAIAFRLWQMARTVGPSMPGHRQFLGIMRMILESGLLFATATLITVSIYLSGSLDTVNAIDGIVQFATITPLLIIVRVGLGLTAGQQSRDTEVDVPSKLEFITRSRLGASTNDDSEITDSTHVRTRPGAGMSDFDLHKVEESSV</sequence>
<organism evidence="3 4">
    <name type="scientific">Lentinula lateritia</name>
    <dbReference type="NCBI Taxonomy" id="40482"/>
    <lineage>
        <taxon>Eukaryota</taxon>
        <taxon>Fungi</taxon>
        <taxon>Dikarya</taxon>
        <taxon>Basidiomycota</taxon>
        <taxon>Agaricomycotina</taxon>
        <taxon>Agaricomycetes</taxon>
        <taxon>Agaricomycetidae</taxon>
        <taxon>Agaricales</taxon>
        <taxon>Marasmiineae</taxon>
        <taxon>Omphalotaceae</taxon>
        <taxon>Lentinula</taxon>
    </lineage>
</organism>
<dbReference type="AlphaFoldDB" id="A0A9W9DW65"/>
<feature type="region of interest" description="Disordered" evidence="1">
    <location>
        <begin position="328"/>
        <end position="351"/>
    </location>
</feature>
<feature type="transmembrane region" description="Helical" evidence="2">
    <location>
        <begin position="280"/>
        <end position="298"/>
    </location>
</feature>
<feature type="transmembrane region" description="Helical" evidence="2">
    <location>
        <begin position="248"/>
        <end position="268"/>
    </location>
</feature>
<evidence type="ECO:0000256" key="2">
    <source>
        <dbReference type="SAM" id="Phobius"/>
    </source>
</evidence>
<feature type="transmembrane region" description="Helical" evidence="2">
    <location>
        <begin position="20"/>
        <end position="38"/>
    </location>
</feature>
<dbReference type="EMBL" id="JANVFS010000009">
    <property type="protein sequence ID" value="KAJ4487156.1"/>
    <property type="molecule type" value="Genomic_DNA"/>
</dbReference>
<keyword evidence="2" id="KW-0472">Membrane</keyword>
<reference evidence="3" key="2">
    <citation type="journal article" date="2023" name="Proc. Natl. Acad. Sci. U.S.A.">
        <title>A global phylogenomic analysis of the shiitake genus Lentinula.</title>
        <authorList>
            <person name="Sierra-Patev S."/>
            <person name="Min B."/>
            <person name="Naranjo-Ortiz M."/>
            <person name="Looney B."/>
            <person name="Konkel Z."/>
            <person name="Slot J.C."/>
            <person name="Sakamoto Y."/>
            <person name="Steenwyk J.L."/>
            <person name="Rokas A."/>
            <person name="Carro J."/>
            <person name="Camarero S."/>
            <person name="Ferreira P."/>
            <person name="Molpeceres G."/>
            <person name="Ruiz-Duenas F.J."/>
            <person name="Serrano A."/>
            <person name="Henrissat B."/>
            <person name="Drula E."/>
            <person name="Hughes K.W."/>
            <person name="Mata J.L."/>
            <person name="Ishikawa N.K."/>
            <person name="Vargas-Isla R."/>
            <person name="Ushijima S."/>
            <person name="Smith C.A."/>
            <person name="Donoghue J."/>
            <person name="Ahrendt S."/>
            <person name="Andreopoulos W."/>
            <person name="He G."/>
            <person name="LaButti K."/>
            <person name="Lipzen A."/>
            <person name="Ng V."/>
            <person name="Riley R."/>
            <person name="Sandor L."/>
            <person name="Barry K."/>
            <person name="Martinez A.T."/>
            <person name="Xiao Y."/>
            <person name="Gibbons J.G."/>
            <person name="Terashima K."/>
            <person name="Grigoriev I.V."/>
            <person name="Hibbett D."/>
        </authorList>
    </citation>
    <scope>NUCLEOTIDE SEQUENCE</scope>
    <source>
        <strain evidence="3">Sp2 HRB7682 ss15</strain>
    </source>
</reference>
<keyword evidence="2" id="KW-0812">Transmembrane</keyword>
<evidence type="ECO:0000313" key="3">
    <source>
        <dbReference type="EMBL" id="KAJ4487156.1"/>
    </source>
</evidence>
<keyword evidence="2" id="KW-1133">Transmembrane helix</keyword>
<comment type="caution">
    <text evidence="3">The sequence shown here is derived from an EMBL/GenBank/DDBJ whole genome shotgun (WGS) entry which is preliminary data.</text>
</comment>
<proteinExistence type="predicted"/>
<feature type="transmembrane region" description="Helical" evidence="2">
    <location>
        <begin position="124"/>
        <end position="144"/>
    </location>
</feature>
<accession>A0A9W9DW65</accession>
<feature type="transmembrane region" description="Helical" evidence="2">
    <location>
        <begin position="47"/>
        <end position="65"/>
    </location>
</feature>
<protein>
    <submittedName>
        <fullName evidence="3">Uncharacterized protein</fullName>
    </submittedName>
</protein>
<name>A0A9W9DW65_9AGAR</name>
<reference evidence="3" key="1">
    <citation type="submission" date="2022-08" db="EMBL/GenBank/DDBJ databases">
        <authorList>
            <consortium name="DOE Joint Genome Institute"/>
            <person name="Min B."/>
            <person name="Riley R."/>
            <person name="Sierra-Patev S."/>
            <person name="Naranjo-Ortiz M."/>
            <person name="Looney B."/>
            <person name="Konkel Z."/>
            <person name="Slot J.C."/>
            <person name="Sakamoto Y."/>
            <person name="Steenwyk J.L."/>
            <person name="Rokas A."/>
            <person name="Carro J."/>
            <person name="Camarero S."/>
            <person name="Ferreira P."/>
            <person name="Molpeceres G."/>
            <person name="Ruiz-Duenas F.J."/>
            <person name="Serrano A."/>
            <person name="Henrissat B."/>
            <person name="Drula E."/>
            <person name="Hughes K.W."/>
            <person name="Mata J.L."/>
            <person name="Ishikawa N.K."/>
            <person name="Vargas-Isla R."/>
            <person name="Ushijima S."/>
            <person name="Smith C.A."/>
            <person name="Ahrendt S."/>
            <person name="Andreopoulos W."/>
            <person name="He G."/>
            <person name="Labutti K."/>
            <person name="Lipzen A."/>
            <person name="Ng V."/>
            <person name="Sandor L."/>
            <person name="Barry K."/>
            <person name="Martinez A.T."/>
            <person name="Xiao Y."/>
            <person name="Gibbons J.G."/>
            <person name="Terashima K."/>
            <person name="Hibbett D.S."/>
            <person name="Grigoriev I.V."/>
        </authorList>
    </citation>
    <scope>NUCLEOTIDE SEQUENCE</scope>
    <source>
        <strain evidence="3">Sp2 HRB7682 ss15</strain>
    </source>
</reference>
<gene>
    <name evidence="3" type="ORF">C8J55DRAFT_558220</name>
</gene>
<evidence type="ECO:0000313" key="4">
    <source>
        <dbReference type="Proteomes" id="UP001150238"/>
    </source>
</evidence>
<dbReference type="Proteomes" id="UP001150238">
    <property type="component" value="Unassembled WGS sequence"/>
</dbReference>
<evidence type="ECO:0000256" key="1">
    <source>
        <dbReference type="SAM" id="MobiDB-lite"/>
    </source>
</evidence>